<keyword evidence="1" id="KW-1133">Transmembrane helix</keyword>
<dbReference type="OrthoDB" id="95704at2157"/>
<keyword evidence="1" id="KW-0472">Membrane</keyword>
<dbReference type="KEGG" id="tgy:X802_07830"/>
<accession>A0A0X1KLG8</accession>
<evidence type="ECO:0000313" key="3">
    <source>
        <dbReference type="Proteomes" id="UP000062043"/>
    </source>
</evidence>
<dbReference type="EMBL" id="CP007140">
    <property type="protein sequence ID" value="AJC72080.1"/>
    <property type="molecule type" value="Genomic_DNA"/>
</dbReference>
<keyword evidence="3" id="KW-1185">Reference proteome</keyword>
<evidence type="ECO:0008006" key="4">
    <source>
        <dbReference type="Google" id="ProtNLM"/>
    </source>
</evidence>
<protein>
    <recommendedName>
        <fullName evidence="4">Class III signal peptide-containing protein</fullName>
    </recommendedName>
</protein>
<gene>
    <name evidence="2" type="ORF">X802_07830</name>
</gene>
<feature type="transmembrane region" description="Helical" evidence="1">
    <location>
        <begin position="7"/>
        <end position="28"/>
    </location>
</feature>
<dbReference type="AlphaFoldDB" id="A0A0X1KLG8"/>
<dbReference type="PATRIC" id="fig|1432656.3.peg.1526"/>
<dbReference type="STRING" id="1432656.X802_07830"/>
<name>A0A0X1KLG8_9EURY</name>
<organism evidence="2 3">
    <name type="scientific">Thermococcus guaymasensis DSM 11113</name>
    <dbReference type="NCBI Taxonomy" id="1432656"/>
    <lineage>
        <taxon>Archaea</taxon>
        <taxon>Methanobacteriati</taxon>
        <taxon>Methanobacteriota</taxon>
        <taxon>Thermococci</taxon>
        <taxon>Thermococcales</taxon>
        <taxon>Thermococcaceae</taxon>
        <taxon>Thermococcus</taxon>
    </lineage>
</organism>
<evidence type="ECO:0000313" key="2">
    <source>
        <dbReference type="EMBL" id="AJC72080.1"/>
    </source>
</evidence>
<sequence length="142" mass="16233">MRKGQSAVEYLLIIVAVLMVIGISVHYLRGTTKNVPYYNQLVLDPLIFKNATADYGDVKIEAHLVDNGDGTYKVEYKIQAVKAPVRKAQLALICLNKPPNVAGYQVITHEGPLEPINYWANYWTPVPEEYFPCEIRFYIWKD</sequence>
<dbReference type="Proteomes" id="UP000062043">
    <property type="component" value="Chromosome"/>
</dbReference>
<reference evidence="2 3" key="1">
    <citation type="submission" date="2014-01" db="EMBL/GenBank/DDBJ databases">
        <title>Genome sequencing of Thermococcus guaymasensis.</title>
        <authorList>
            <person name="Zhang X."/>
            <person name="Alvare G."/>
            <person name="Fristensky B."/>
            <person name="Chen L."/>
            <person name="Suen T."/>
            <person name="Chen Q."/>
            <person name="Ma K."/>
        </authorList>
    </citation>
    <scope>NUCLEOTIDE SEQUENCE [LARGE SCALE GENOMIC DNA]</scope>
    <source>
        <strain evidence="2 3">DSM 11113</strain>
    </source>
</reference>
<evidence type="ECO:0000256" key="1">
    <source>
        <dbReference type="SAM" id="Phobius"/>
    </source>
</evidence>
<keyword evidence="1" id="KW-0812">Transmembrane</keyword>
<proteinExistence type="predicted"/>